<evidence type="ECO:0000256" key="5">
    <source>
        <dbReference type="ARBA" id="ARBA00020265"/>
    </source>
</evidence>
<evidence type="ECO:0000256" key="8">
    <source>
        <dbReference type="ARBA" id="ARBA00023242"/>
    </source>
</evidence>
<dbReference type="InterPro" id="IPR027417">
    <property type="entry name" value="P-loop_NTPase"/>
</dbReference>
<keyword evidence="8" id="KW-0539">Nucleus</keyword>
<comment type="similarity">
    <text evidence="4">Belongs to the ELP4 family.</text>
</comment>
<feature type="compositionally biased region" description="Polar residues" evidence="9">
    <location>
        <begin position="375"/>
        <end position="388"/>
    </location>
</feature>
<dbReference type="GO" id="GO:0008023">
    <property type="term" value="C:transcription elongation factor complex"/>
    <property type="evidence" value="ECO:0007669"/>
    <property type="project" value="TreeGrafter"/>
</dbReference>
<evidence type="ECO:0000256" key="7">
    <source>
        <dbReference type="ARBA" id="ARBA00022694"/>
    </source>
</evidence>
<comment type="caution">
    <text evidence="10">The sequence shown here is derived from an EMBL/GenBank/DDBJ whole genome shotgun (WGS) entry which is preliminary data.</text>
</comment>
<dbReference type="Pfam" id="PF05625">
    <property type="entry name" value="PAXNEB"/>
    <property type="match status" value="1"/>
</dbReference>
<evidence type="ECO:0000256" key="6">
    <source>
        <dbReference type="ARBA" id="ARBA00022490"/>
    </source>
</evidence>
<dbReference type="InterPro" id="IPR008728">
    <property type="entry name" value="Elongator_complex_protein_4"/>
</dbReference>
<sequence length="396" mass="45664">MHKAKELYSSNQGHRLYRNHQYCLSTGNDKLDQIINGYVVGSIVTIITSDDAPSEYHLQLLRLSAGEAIVNDQHAIIYDSYSQRRKKFWADLLPKANKKSLKKKAEEYKTGESKNLKYGEVLKNMKEGASDNLLLAWRYNECIQTQQDLRTKQEEGSHLASDFRNRKCDYQFDLSHTMTDMISGHNIPINKDKYFNVVEEQFLSLNELWESICVQYQDKLESADDESFFRIFLPNFLNLDLYEETSDLEKEYSCKNVIKFLRSLRTLANTMNSVITITIDKESLKSNALLSYFIKFSDLVLDLKSFSDSQDEFLDYQGSIRILKQPAINGLVGHKADQDIYVFKSDKKNFKIETIHMDPEVDTKKDNTTKEEDGQSSGTTSVLCSSKPSNKDPLDF</sequence>
<evidence type="ECO:0000313" key="11">
    <source>
        <dbReference type="Proteomes" id="UP001295684"/>
    </source>
</evidence>
<keyword evidence="7" id="KW-0819">tRNA processing</keyword>
<keyword evidence="6" id="KW-0963">Cytoplasm</keyword>
<dbReference type="GO" id="GO:0005737">
    <property type="term" value="C:cytoplasm"/>
    <property type="evidence" value="ECO:0007669"/>
    <property type="project" value="UniProtKB-SubCell"/>
</dbReference>
<evidence type="ECO:0000256" key="3">
    <source>
        <dbReference type="ARBA" id="ARBA00005043"/>
    </source>
</evidence>
<dbReference type="AlphaFoldDB" id="A0AAD1XG73"/>
<evidence type="ECO:0000256" key="1">
    <source>
        <dbReference type="ARBA" id="ARBA00004123"/>
    </source>
</evidence>
<evidence type="ECO:0000256" key="2">
    <source>
        <dbReference type="ARBA" id="ARBA00004496"/>
    </source>
</evidence>
<feature type="region of interest" description="Disordered" evidence="9">
    <location>
        <begin position="361"/>
        <end position="396"/>
    </location>
</feature>
<gene>
    <name evidence="10" type="ORF">ECRASSUSDP1_LOCUS11993</name>
</gene>
<accession>A0AAD1XG73</accession>
<dbReference type="GO" id="GO:0033588">
    <property type="term" value="C:elongator holoenzyme complex"/>
    <property type="evidence" value="ECO:0007669"/>
    <property type="project" value="InterPro"/>
</dbReference>
<name>A0AAD1XG73_EUPCR</name>
<keyword evidence="11" id="KW-1185">Reference proteome</keyword>
<proteinExistence type="inferred from homology"/>
<evidence type="ECO:0000256" key="9">
    <source>
        <dbReference type="SAM" id="MobiDB-lite"/>
    </source>
</evidence>
<evidence type="ECO:0000313" key="10">
    <source>
        <dbReference type="EMBL" id="CAI2370676.1"/>
    </source>
</evidence>
<dbReference type="Gene3D" id="3.40.50.300">
    <property type="entry name" value="P-loop containing nucleotide triphosphate hydrolases"/>
    <property type="match status" value="1"/>
</dbReference>
<protein>
    <recommendedName>
        <fullName evidence="5">Elongator complex protein 4</fullName>
    </recommendedName>
</protein>
<feature type="compositionally biased region" description="Basic and acidic residues" evidence="9">
    <location>
        <begin position="361"/>
        <end position="373"/>
    </location>
</feature>
<dbReference type="PANTHER" id="PTHR12896">
    <property type="entry name" value="PAX6 NEIGHBOR PROTEIN PAXNEB"/>
    <property type="match status" value="1"/>
</dbReference>
<dbReference type="Proteomes" id="UP001295684">
    <property type="component" value="Unassembled WGS sequence"/>
</dbReference>
<evidence type="ECO:0000256" key="4">
    <source>
        <dbReference type="ARBA" id="ARBA00007573"/>
    </source>
</evidence>
<reference evidence="10" key="1">
    <citation type="submission" date="2023-07" db="EMBL/GenBank/DDBJ databases">
        <authorList>
            <consortium name="AG Swart"/>
            <person name="Singh M."/>
            <person name="Singh A."/>
            <person name="Seah K."/>
            <person name="Emmerich C."/>
        </authorList>
    </citation>
    <scope>NUCLEOTIDE SEQUENCE</scope>
    <source>
        <strain evidence="10">DP1</strain>
    </source>
</reference>
<organism evidence="10 11">
    <name type="scientific">Euplotes crassus</name>
    <dbReference type="NCBI Taxonomy" id="5936"/>
    <lineage>
        <taxon>Eukaryota</taxon>
        <taxon>Sar</taxon>
        <taxon>Alveolata</taxon>
        <taxon>Ciliophora</taxon>
        <taxon>Intramacronucleata</taxon>
        <taxon>Spirotrichea</taxon>
        <taxon>Hypotrichia</taxon>
        <taxon>Euplotida</taxon>
        <taxon>Euplotidae</taxon>
        <taxon>Moneuplotes</taxon>
    </lineage>
</organism>
<dbReference type="EMBL" id="CAMPGE010011876">
    <property type="protein sequence ID" value="CAI2370676.1"/>
    <property type="molecule type" value="Genomic_DNA"/>
</dbReference>
<dbReference type="PANTHER" id="PTHR12896:SF1">
    <property type="entry name" value="ELONGATOR COMPLEX PROTEIN 4"/>
    <property type="match status" value="1"/>
</dbReference>
<dbReference type="GO" id="GO:0002098">
    <property type="term" value="P:tRNA wobble uridine modification"/>
    <property type="evidence" value="ECO:0007669"/>
    <property type="project" value="InterPro"/>
</dbReference>
<comment type="pathway">
    <text evidence="3">tRNA modification; 5-methoxycarbonylmethyl-2-thiouridine-tRNA biosynthesis.</text>
</comment>
<comment type="subcellular location">
    <subcellularLocation>
        <location evidence="2">Cytoplasm</location>
    </subcellularLocation>
    <subcellularLocation>
        <location evidence="1">Nucleus</location>
    </subcellularLocation>
</comment>